<dbReference type="Proteomes" id="UP001187531">
    <property type="component" value="Unassembled WGS sequence"/>
</dbReference>
<protein>
    <submittedName>
        <fullName evidence="1">Uncharacterized protein</fullName>
    </submittedName>
</protein>
<dbReference type="AlphaFoldDB" id="A0AA88IJ75"/>
<gene>
    <name evidence="1" type="ORF">QYM36_002479</name>
</gene>
<dbReference type="EMBL" id="JAVRJZ010000005">
    <property type="protein sequence ID" value="KAK2721922.1"/>
    <property type="molecule type" value="Genomic_DNA"/>
</dbReference>
<reference evidence="1" key="1">
    <citation type="submission" date="2023-07" db="EMBL/GenBank/DDBJ databases">
        <title>Chromosome-level genome assembly of Artemia franciscana.</title>
        <authorList>
            <person name="Jo E."/>
        </authorList>
    </citation>
    <scope>NUCLEOTIDE SEQUENCE</scope>
    <source>
        <tissue evidence="1">Whole body</tissue>
    </source>
</reference>
<dbReference type="InterPro" id="IPR050951">
    <property type="entry name" value="Retrovirus_Pol_polyprotein"/>
</dbReference>
<dbReference type="PANTHER" id="PTHR37984:SF5">
    <property type="entry name" value="PROTEIN NYNRIN-LIKE"/>
    <property type="match status" value="1"/>
</dbReference>
<name>A0AA88IJ75_ARTSF</name>
<sequence length="91" mass="10769">MIIYWPNLNADIESMIQRYPACQNFRDSDQKESLISTQISLLPWKHVATDLFTRKGSNYLILVNYHSRFFEVEKLKDDCTKGYLETESTRC</sequence>
<keyword evidence="2" id="KW-1185">Reference proteome</keyword>
<accession>A0AA88IJ75</accession>
<dbReference type="PANTHER" id="PTHR37984">
    <property type="entry name" value="PROTEIN CBG26694"/>
    <property type="match status" value="1"/>
</dbReference>
<comment type="caution">
    <text evidence="1">The sequence shown here is derived from an EMBL/GenBank/DDBJ whole genome shotgun (WGS) entry which is preliminary data.</text>
</comment>
<organism evidence="1 2">
    <name type="scientific">Artemia franciscana</name>
    <name type="common">Brine shrimp</name>
    <name type="synonym">Artemia sanfranciscana</name>
    <dbReference type="NCBI Taxonomy" id="6661"/>
    <lineage>
        <taxon>Eukaryota</taxon>
        <taxon>Metazoa</taxon>
        <taxon>Ecdysozoa</taxon>
        <taxon>Arthropoda</taxon>
        <taxon>Crustacea</taxon>
        <taxon>Branchiopoda</taxon>
        <taxon>Anostraca</taxon>
        <taxon>Artemiidae</taxon>
        <taxon>Artemia</taxon>
    </lineage>
</organism>
<evidence type="ECO:0000313" key="2">
    <source>
        <dbReference type="Proteomes" id="UP001187531"/>
    </source>
</evidence>
<evidence type="ECO:0000313" key="1">
    <source>
        <dbReference type="EMBL" id="KAK2721922.1"/>
    </source>
</evidence>
<proteinExistence type="predicted"/>